<dbReference type="InterPro" id="IPR058548">
    <property type="entry name" value="MlaB-like_STAS"/>
</dbReference>
<sequence length="142" mass="15106">MSTGPYAGLIGVTTLVLRLAGPTPTRADIAVRCAELAGALRGRDRGVVVCDVSAVTRPDLVTVETLARLRLTARRFGWRLEIRGATVDLGDLAGLLGLADTLLEPVRQPEEREQAVGVEEVVERGDPAAGEPDHDQRPGHVP</sequence>
<name>A0A1C5K6Y7_9ACTN</name>
<accession>A0A1C5K6Y7</accession>
<evidence type="ECO:0000259" key="2">
    <source>
        <dbReference type="Pfam" id="PF13466"/>
    </source>
</evidence>
<dbReference type="Pfam" id="PF13466">
    <property type="entry name" value="STAS_2"/>
    <property type="match status" value="1"/>
</dbReference>
<feature type="domain" description="MlaB-like STAS" evidence="2">
    <location>
        <begin position="27"/>
        <end position="98"/>
    </location>
</feature>
<evidence type="ECO:0000313" key="4">
    <source>
        <dbReference type="Proteomes" id="UP000199360"/>
    </source>
</evidence>
<evidence type="ECO:0000256" key="1">
    <source>
        <dbReference type="SAM" id="MobiDB-lite"/>
    </source>
</evidence>
<dbReference type="AlphaFoldDB" id="A0A1C5K6Y7"/>
<dbReference type="InterPro" id="IPR036513">
    <property type="entry name" value="STAS_dom_sf"/>
</dbReference>
<reference evidence="4" key="1">
    <citation type="submission" date="2016-06" db="EMBL/GenBank/DDBJ databases">
        <authorList>
            <person name="Varghese N."/>
            <person name="Submissions Spin"/>
        </authorList>
    </citation>
    <scope>NUCLEOTIDE SEQUENCE [LARGE SCALE GENOMIC DNA]</scope>
    <source>
        <strain evidence="4">DSM 45647</strain>
    </source>
</reference>
<feature type="compositionally biased region" description="Basic and acidic residues" evidence="1">
    <location>
        <begin position="121"/>
        <end position="142"/>
    </location>
</feature>
<organism evidence="3 4">
    <name type="scientific">Micromonospora humi</name>
    <dbReference type="NCBI Taxonomy" id="745366"/>
    <lineage>
        <taxon>Bacteria</taxon>
        <taxon>Bacillati</taxon>
        <taxon>Actinomycetota</taxon>
        <taxon>Actinomycetes</taxon>
        <taxon>Micromonosporales</taxon>
        <taxon>Micromonosporaceae</taxon>
        <taxon>Micromonospora</taxon>
    </lineage>
</organism>
<gene>
    <name evidence="3" type="ORF">GA0070213_1215</name>
</gene>
<evidence type="ECO:0000313" key="3">
    <source>
        <dbReference type="EMBL" id="SCG78381.1"/>
    </source>
</evidence>
<proteinExistence type="predicted"/>
<protein>
    <submittedName>
        <fullName evidence="3">STAS domain-containing protein</fullName>
    </submittedName>
</protein>
<feature type="region of interest" description="Disordered" evidence="1">
    <location>
        <begin position="109"/>
        <end position="142"/>
    </location>
</feature>
<dbReference type="Proteomes" id="UP000199360">
    <property type="component" value="Unassembled WGS sequence"/>
</dbReference>
<dbReference type="SUPFAM" id="SSF52091">
    <property type="entry name" value="SpoIIaa-like"/>
    <property type="match status" value="1"/>
</dbReference>
<dbReference type="EMBL" id="FMDM01000021">
    <property type="protein sequence ID" value="SCG78381.1"/>
    <property type="molecule type" value="Genomic_DNA"/>
</dbReference>
<keyword evidence="4" id="KW-1185">Reference proteome</keyword>